<evidence type="ECO:0000256" key="6">
    <source>
        <dbReference type="ARBA" id="ARBA00022847"/>
    </source>
</evidence>
<evidence type="ECO:0000256" key="4">
    <source>
        <dbReference type="ARBA" id="ARBA00022475"/>
    </source>
</evidence>
<keyword evidence="6" id="KW-0769">Symport</keyword>
<keyword evidence="8" id="KW-0915">Sodium</keyword>
<evidence type="ECO:0000256" key="11">
    <source>
        <dbReference type="ARBA" id="ARBA00023201"/>
    </source>
</evidence>
<dbReference type="Pfam" id="PF00474">
    <property type="entry name" value="SSF"/>
    <property type="match status" value="1"/>
</dbReference>
<dbReference type="InterPro" id="IPR050277">
    <property type="entry name" value="Sodium:Solute_Symporter"/>
</dbReference>
<dbReference type="PANTHER" id="PTHR48086">
    <property type="entry name" value="SODIUM/PROLINE SYMPORTER-RELATED"/>
    <property type="match status" value="1"/>
</dbReference>
<keyword evidence="16" id="KW-1185">Reference proteome</keyword>
<comment type="similarity">
    <text evidence="2 13">Belongs to the sodium:solute symporter (SSF) (TC 2.A.21) family.</text>
</comment>
<dbReference type="PROSITE" id="PS00457">
    <property type="entry name" value="NA_SOLUT_SYMP_2"/>
    <property type="match status" value="1"/>
</dbReference>
<evidence type="ECO:0000256" key="12">
    <source>
        <dbReference type="ARBA" id="ARBA00033708"/>
    </source>
</evidence>
<evidence type="ECO:0000256" key="14">
    <source>
        <dbReference type="SAM" id="Phobius"/>
    </source>
</evidence>
<comment type="catalytic activity">
    <reaction evidence="12">
        <text>L-proline(in) + Na(+)(in) = L-proline(out) + Na(+)(out)</text>
        <dbReference type="Rhea" id="RHEA:28967"/>
        <dbReference type="ChEBI" id="CHEBI:29101"/>
        <dbReference type="ChEBI" id="CHEBI:60039"/>
    </reaction>
</comment>
<feature type="transmembrane region" description="Helical" evidence="14">
    <location>
        <begin position="119"/>
        <end position="143"/>
    </location>
</feature>
<feature type="transmembrane region" description="Helical" evidence="14">
    <location>
        <begin position="307"/>
        <end position="336"/>
    </location>
</feature>
<feature type="transmembrane region" description="Helical" evidence="14">
    <location>
        <begin position="227"/>
        <end position="250"/>
    </location>
</feature>
<evidence type="ECO:0000256" key="9">
    <source>
        <dbReference type="ARBA" id="ARBA00023065"/>
    </source>
</evidence>
<keyword evidence="5 14" id="KW-0812">Transmembrane</keyword>
<dbReference type="EMBL" id="JAUJWV010000002">
    <property type="protein sequence ID" value="MDN7242938.1"/>
    <property type="molecule type" value="Genomic_DNA"/>
</dbReference>
<evidence type="ECO:0000256" key="7">
    <source>
        <dbReference type="ARBA" id="ARBA00022989"/>
    </source>
</evidence>
<keyword evidence="3" id="KW-0813">Transport</keyword>
<feature type="transmembrane region" description="Helical" evidence="14">
    <location>
        <begin position="184"/>
        <end position="207"/>
    </location>
</feature>
<dbReference type="Proteomes" id="UP001172055">
    <property type="component" value="Unassembled WGS sequence"/>
</dbReference>
<feature type="transmembrane region" description="Helical" evidence="14">
    <location>
        <begin position="436"/>
        <end position="456"/>
    </location>
</feature>
<dbReference type="InterPro" id="IPR001734">
    <property type="entry name" value="Na/solute_symporter"/>
</dbReference>
<organism evidence="15 16">
    <name type="scientific">Planococcus shixiaomingii</name>
    <dbReference type="NCBI Taxonomy" id="3058393"/>
    <lineage>
        <taxon>Bacteria</taxon>
        <taxon>Bacillati</taxon>
        <taxon>Bacillota</taxon>
        <taxon>Bacilli</taxon>
        <taxon>Bacillales</taxon>
        <taxon>Caryophanaceae</taxon>
        <taxon>Planococcus</taxon>
    </lineage>
</organism>
<keyword evidence="11" id="KW-0739">Sodium transport</keyword>
<dbReference type="PROSITE" id="PS50283">
    <property type="entry name" value="NA_SOLUT_SYMP_3"/>
    <property type="match status" value="1"/>
</dbReference>
<dbReference type="PANTHER" id="PTHR48086:SF3">
    <property type="entry name" value="SODIUM_PROLINE SYMPORTER"/>
    <property type="match status" value="1"/>
</dbReference>
<dbReference type="Gene3D" id="1.20.1730.10">
    <property type="entry name" value="Sodium/glucose cotransporter"/>
    <property type="match status" value="1"/>
</dbReference>
<sequence>MIIAVLVIYMVSVIAIGWYMKSKVHNETDYLAAGGKLGVWVGGATLAATQMSAGTAIGSVGFHYQVGYNYSWIWLSIWASWVIMALFIAPKMKSFFNTNGALTIPDLLGTRFESNAIRVIAVIILMICFGMTIVAELVGGSYLMNVVFGMPVTTAVLILAGVFILYTVLGGLFAIAYTDFLQMMIFAVGFMVAVPFAISRAGGFSVMNERLAAIDPNIVANGMPPGTLTAVCVSFFIMMIGYPIIAIRFYSIKDNKTIRRAVGVSFIFQAIIAVSVSLLGVSARIIYPNLSTPDLASATIATDLLPALLGGLLLAAILAAIQSTVSAILLMLGSGISHDIMKVVMNRKMTEKQQLKVTRIVVLIMGILPIPFALNPLPLIQQIWINAAAMIGSSFAVPIFFGLYWKRATKAGAITSMVGGIVSAAIWLWLGNPFGIEAVYISVPISLLGMIIVSLMTKRASQKALQPFFKDVGRPQANEAVLNYEEKPL</sequence>
<dbReference type="InterPro" id="IPR018212">
    <property type="entry name" value="Na/solute_symporter_CS"/>
</dbReference>
<name>A0ABT8N4X2_9BACL</name>
<feature type="transmembrane region" description="Helical" evidence="14">
    <location>
        <begin position="70"/>
        <end position="89"/>
    </location>
</feature>
<comment type="subcellular location">
    <subcellularLocation>
        <location evidence="1">Cell membrane</location>
        <topology evidence="1">Multi-pass membrane protein</topology>
    </subcellularLocation>
</comment>
<feature type="transmembrane region" description="Helical" evidence="14">
    <location>
        <begin position="411"/>
        <end position="430"/>
    </location>
</feature>
<feature type="transmembrane region" description="Helical" evidence="14">
    <location>
        <begin position="357"/>
        <end position="377"/>
    </location>
</feature>
<dbReference type="InterPro" id="IPR038377">
    <property type="entry name" value="Na/Glc_symporter_sf"/>
</dbReference>
<evidence type="ECO:0000256" key="10">
    <source>
        <dbReference type="ARBA" id="ARBA00023136"/>
    </source>
</evidence>
<keyword evidence="10 14" id="KW-0472">Membrane</keyword>
<keyword evidence="7 14" id="KW-1133">Transmembrane helix</keyword>
<dbReference type="NCBIfam" id="TIGR00813">
    <property type="entry name" value="sss"/>
    <property type="match status" value="1"/>
</dbReference>
<feature type="transmembrane region" description="Helical" evidence="14">
    <location>
        <begin position="383"/>
        <end position="404"/>
    </location>
</feature>
<evidence type="ECO:0000313" key="15">
    <source>
        <dbReference type="EMBL" id="MDN7242938.1"/>
    </source>
</evidence>
<evidence type="ECO:0000256" key="13">
    <source>
        <dbReference type="RuleBase" id="RU362091"/>
    </source>
</evidence>
<feature type="transmembrane region" description="Helical" evidence="14">
    <location>
        <begin position="262"/>
        <end position="287"/>
    </location>
</feature>
<comment type="caution">
    <text evidence="15">The sequence shown here is derived from an EMBL/GenBank/DDBJ whole genome shotgun (WGS) entry which is preliminary data.</text>
</comment>
<feature type="transmembrane region" description="Helical" evidence="14">
    <location>
        <begin position="155"/>
        <end position="177"/>
    </location>
</feature>
<proteinExistence type="inferred from homology"/>
<evidence type="ECO:0000256" key="5">
    <source>
        <dbReference type="ARBA" id="ARBA00022692"/>
    </source>
</evidence>
<keyword evidence="4" id="KW-1003">Cell membrane</keyword>
<reference evidence="15 16" key="1">
    <citation type="submission" date="2023-06" db="EMBL/GenBank/DDBJ databases">
        <title>Novel species in genus Planococcus.</title>
        <authorList>
            <person name="Ning S."/>
        </authorList>
    </citation>
    <scope>NUCLEOTIDE SEQUENCE [LARGE SCALE GENOMIC DNA]</scope>
    <source>
        <strain evidence="15 16">N028</strain>
    </source>
</reference>
<accession>A0ABT8N4X2</accession>
<evidence type="ECO:0000313" key="16">
    <source>
        <dbReference type="Proteomes" id="UP001172055"/>
    </source>
</evidence>
<feature type="transmembrane region" description="Helical" evidence="14">
    <location>
        <begin position="6"/>
        <end position="25"/>
    </location>
</feature>
<evidence type="ECO:0000256" key="1">
    <source>
        <dbReference type="ARBA" id="ARBA00004651"/>
    </source>
</evidence>
<evidence type="ECO:0000256" key="2">
    <source>
        <dbReference type="ARBA" id="ARBA00006434"/>
    </source>
</evidence>
<dbReference type="RefSeq" id="WP_300987229.1">
    <property type="nucleotide sequence ID" value="NZ_CP129236.1"/>
</dbReference>
<keyword evidence="9" id="KW-0406">Ion transport</keyword>
<evidence type="ECO:0000256" key="8">
    <source>
        <dbReference type="ARBA" id="ARBA00023053"/>
    </source>
</evidence>
<gene>
    <name evidence="15" type="ORF">QWY14_14075</name>
</gene>
<evidence type="ECO:0000256" key="3">
    <source>
        <dbReference type="ARBA" id="ARBA00022448"/>
    </source>
</evidence>
<dbReference type="CDD" id="cd10322">
    <property type="entry name" value="SLC5sbd"/>
    <property type="match status" value="1"/>
</dbReference>
<protein>
    <submittedName>
        <fullName evidence="15">Sodium:solute symporter family protein</fullName>
    </submittedName>
</protein>